<name>A0A9J6ZBS0_9BACL</name>
<protein>
    <submittedName>
        <fullName evidence="2">Beta-lactamase family protein</fullName>
    </submittedName>
</protein>
<dbReference type="SUPFAM" id="SSF56601">
    <property type="entry name" value="beta-lactamase/transpeptidase-like"/>
    <property type="match status" value="1"/>
</dbReference>
<sequence length="305" mass="35126">MQKNWNDASIHLSDLLKREKIHSCLISKDDTLVFQYYKNNKLEKKMHKINSCTKSITSSLVGIALEQHLIPDLSTPISEYFPSIIRDTDSRKQSITINHLLSMSAGFNWPEMSEWGGWPQMIHSPNWVKYVLERPLISSPGESMNYNSGCSQLLSAIIQITANMSAKEFADQYLFNHLKFNDYIWHEDPQGINIGGFGIHLTTQDMHKFGELHLKNGKWEKKQLISEQWIAYISEPQYLTYEHFGHYGGHWWISETSNSERFYYAMGMGGNYICVAPTKGMVITITNDTYGDTLKPLQFIRSILG</sequence>
<dbReference type="PANTHER" id="PTHR43283:SF7">
    <property type="entry name" value="BETA-LACTAMASE-RELATED DOMAIN-CONTAINING PROTEIN"/>
    <property type="match status" value="1"/>
</dbReference>
<dbReference type="EMBL" id="CP097899">
    <property type="protein sequence ID" value="URN93581.1"/>
    <property type="molecule type" value="Genomic_DNA"/>
</dbReference>
<dbReference type="Pfam" id="PF00144">
    <property type="entry name" value="Beta-lactamase"/>
    <property type="match status" value="1"/>
</dbReference>
<evidence type="ECO:0000259" key="1">
    <source>
        <dbReference type="Pfam" id="PF00144"/>
    </source>
</evidence>
<evidence type="ECO:0000313" key="2">
    <source>
        <dbReference type="EMBL" id="URN93581.1"/>
    </source>
</evidence>
<dbReference type="Proteomes" id="UP001056756">
    <property type="component" value="Chromosome"/>
</dbReference>
<dbReference type="InterPro" id="IPR012338">
    <property type="entry name" value="Beta-lactam/transpept-like"/>
</dbReference>
<reference evidence="2" key="1">
    <citation type="submission" date="2022-05" db="EMBL/GenBank/DDBJ databases">
        <title>Novel bacterial taxa in a minimal lignocellulolytic consortium and its capacity to transform plastics disclosed by genome-resolved metagenomics.</title>
        <authorList>
            <person name="Rodriguez C.A.D."/>
            <person name="Diaz-Garcia L."/>
            <person name="Herrera K."/>
            <person name="Tarazona N.A."/>
            <person name="Sproer C."/>
            <person name="Overmann J."/>
            <person name="Jimenez D.J."/>
        </authorList>
    </citation>
    <scope>NUCLEOTIDE SEQUENCE</scope>
    <source>
        <strain evidence="2">MAG5</strain>
    </source>
</reference>
<dbReference type="AlphaFoldDB" id="A0A9J6ZBS0"/>
<evidence type="ECO:0000313" key="3">
    <source>
        <dbReference type="Proteomes" id="UP001056756"/>
    </source>
</evidence>
<proteinExistence type="predicted"/>
<dbReference type="KEGG" id="plig:NAG76_17345"/>
<organism evidence="2 3">
    <name type="scientific">Candidatus Pristimantibacillus lignocellulolyticus</name>
    <dbReference type="NCBI Taxonomy" id="2994561"/>
    <lineage>
        <taxon>Bacteria</taxon>
        <taxon>Bacillati</taxon>
        <taxon>Bacillota</taxon>
        <taxon>Bacilli</taxon>
        <taxon>Bacillales</taxon>
        <taxon>Paenibacillaceae</taxon>
        <taxon>Candidatus Pristimantibacillus</taxon>
    </lineage>
</organism>
<dbReference type="InterPro" id="IPR050789">
    <property type="entry name" value="Diverse_Enzym_Activities"/>
</dbReference>
<dbReference type="PANTHER" id="PTHR43283">
    <property type="entry name" value="BETA-LACTAMASE-RELATED"/>
    <property type="match status" value="1"/>
</dbReference>
<gene>
    <name evidence="2" type="ORF">NAG76_17345</name>
</gene>
<accession>A0A9J6ZBS0</accession>
<dbReference type="Gene3D" id="3.40.710.10">
    <property type="entry name" value="DD-peptidase/beta-lactamase superfamily"/>
    <property type="match status" value="1"/>
</dbReference>
<dbReference type="InterPro" id="IPR001466">
    <property type="entry name" value="Beta-lactam-related"/>
</dbReference>
<feature type="domain" description="Beta-lactamase-related" evidence="1">
    <location>
        <begin position="43"/>
        <end position="291"/>
    </location>
</feature>